<keyword evidence="1" id="KW-0472">Membrane</keyword>
<sequence>MTSAIESGSFIAKCGSGKKYKVIEKTKETNEPSTHYKQVFVTIQKSYFLSTGEAVNKLSDKHYLIVKNQIIISRTEAIINKPTIADIKSIFDYLKNQALCIAIMLAIPELTKVLFKAYNNPALTINSICIAFGAATVFSIYNLIGLFSSLEDKPKLKPLDIIVILFILGFNAAVMWLAILKALQGIDIDTISFRPT</sequence>
<feature type="transmembrane region" description="Helical" evidence="1">
    <location>
        <begin position="159"/>
        <end position="179"/>
    </location>
</feature>
<evidence type="ECO:0000256" key="1">
    <source>
        <dbReference type="SAM" id="Phobius"/>
    </source>
</evidence>
<keyword evidence="3" id="KW-1185">Reference proteome</keyword>
<dbReference type="Proteomes" id="UP001048976">
    <property type="component" value="Unassembled WGS sequence"/>
</dbReference>
<evidence type="ECO:0000313" key="2">
    <source>
        <dbReference type="EMBL" id="MBV4452727.1"/>
    </source>
</evidence>
<keyword evidence="1" id="KW-1133">Transmembrane helix</keyword>
<feature type="transmembrane region" description="Helical" evidence="1">
    <location>
        <begin position="124"/>
        <end position="147"/>
    </location>
</feature>
<evidence type="ECO:0000313" key="3">
    <source>
        <dbReference type="Proteomes" id="UP001048976"/>
    </source>
</evidence>
<name>A0ABS6NWY6_9PSED</name>
<gene>
    <name evidence="2" type="ORF">KVG91_08980</name>
</gene>
<accession>A0ABS6NWY6</accession>
<comment type="caution">
    <text evidence="2">The sequence shown here is derived from an EMBL/GenBank/DDBJ whole genome shotgun (WGS) entry which is preliminary data.</text>
</comment>
<protein>
    <submittedName>
        <fullName evidence="2">Uncharacterized protein</fullName>
    </submittedName>
</protein>
<reference evidence="2" key="1">
    <citation type="submission" date="2021-06" db="EMBL/GenBank/DDBJ databases">
        <title>Updating the genus Pseudomonas: Description of 43 new species and partition of the Pseudomonas putida group.</title>
        <authorList>
            <person name="Girard L."/>
            <person name="Lood C."/>
            <person name="Vandamme P."/>
            <person name="Rokni-Zadeh H."/>
            <person name="Van Noort V."/>
            <person name="Hofte M."/>
            <person name="Lavigne R."/>
            <person name="De Mot R."/>
        </authorList>
    </citation>
    <scope>NUCLEOTIDE SEQUENCE</scope>
    <source>
        <strain evidence="2">SWRI103</strain>
    </source>
</reference>
<dbReference type="RefSeq" id="WP_169377579.1">
    <property type="nucleotide sequence ID" value="NZ_JAHSTY010000001.1"/>
</dbReference>
<proteinExistence type="predicted"/>
<keyword evidence="1" id="KW-0812">Transmembrane</keyword>
<dbReference type="EMBL" id="JAHSTY010000001">
    <property type="protein sequence ID" value="MBV4452727.1"/>
    <property type="molecule type" value="Genomic_DNA"/>
</dbReference>
<organism evidence="2 3">
    <name type="scientific">Pseudomonas azadiae</name>
    <dbReference type="NCBI Taxonomy" id="2843612"/>
    <lineage>
        <taxon>Bacteria</taxon>
        <taxon>Pseudomonadati</taxon>
        <taxon>Pseudomonadota</taxon>
        <taxon>Gammaproteobacteria</taxon>
        <taxon>Pseudomonadales</taxon>
        <taxon>Pseudomonadaceae</taxon>
        <taxon>Pseudomonas</taxon>
    </lineage>
</organism>